<dbReference type="Proteomes" id="UP001324427">
    <property type="component" value="Unassembled WGS sequence"/>
</dbReference>
<protein>
    <submittedName>
        <fullName evidence="2">Uncharacterized protein</fullName>
    </submittedName>
</protein>
<sequence length="164" mass="17869">MGNAQSTGSNALTWKLRRALPDDDVNGWYEKIGNDSDRAPFIHAIITVMTNNGQLDLQNYDFSLLYSRRDNDRVVARIVAEKEGVILAKIEPVADGKDQKEAFRALKRHVEMKLDRILQDVPSDGAAVASIAGPSRAPPAGARSVPVEAPPAYGSDIKTGSRKN</sequence>
<dbReference type="EMBL" id="JAVFHQ010000053">
    <property type="protein sequence ID" value="KAK4541387.1"/>
    <property type="molecule type" value="Genomic_DNA"/>
</dbReference>
<gene>
    <name evidence="2" type="ORF">LTR36_007988</name>
</gene>
<accession>A0AAV9J925</accession>
<proteinExistence type="predicted"/>
<name>A0AAV9J925_9PEZI</name>
<evidence type="ECO:0000256" key="1">
    <source>
        <dbReference type="SAM" id="MobiDB-lite"/>
    </source>
</evidence>
<feature type="compositionally biased region" description="Low complexity" evidence="1">
    <location>
        <begin position="132"/>
        <end position="147"/>
    </location>
</feature>
<evidence type="ECO:0000313" key="3">
    <source>
        <dbReference type="Proteomes" id="UP001324427"/>
    </source>
</evidence>
<feature type="region of interest" description="Disordered" evidence="1">
    <location>
        <begin position="128"/>
        <end position="164"/>
    </location>
</feature>
<comment type="caution">
    <text evidence="2">The sequence shown here is derived from an EMBL/GenBank/DDBJ whole genome shotgun (WGS) entry which is preliminary data.</text>
</comment>
<keyword evidence="3" id="KW-1185">Reference proteome</keyword>
<evidence type="ECO:0000313" key="2">
    <source>
        <dbReference type="EMBL" id="KAK4541387.1"/>
    </source>
</evidence>
<organism evidence="2 3">
    <name type="scientific">Oleoguttula mirabilis</name>
    <dbReference type="NCBI Taxonomy" id="1507867"/>
    <lineage>
        <taxon>Eukaryota</taxon>
        <taxon>Fungi</taxon>
        <taxon>Dikarya</taxon>
        <taxon>Ascomycota</taxon>
        <taxon>Pezizomycotina</taxon>
        <taxon>Dothideomycetes</taxon>
        <taxon>Dothideomycetidae</taxon>
        <taxon>Mycosphaerellales</taxon>
        <taxon>Teratosphaeriaceae</taxon>
        <taxon>Oleoguttula</taxon>
    </lineage>
</organism>
<dbReference type="AlphaFoldDB" id="A0AAV9J925"/>
<reference evidence="2 3" key="1">
    <citation type="submission" date="2021-11" db="EMBL/GenBank/DDBJ databases">
        <title>Black yeast isolated from Biological Soil Crust.</title>
        <authorList>
            <person name="Kurbessoian T."/>
        </authorList>
    </citation>
    <scope>NUCLEOTIDE SEQUENCE [LARGE SCALE GENOMIC DNA]</scope>
    <source>
        <strain evidence="2 3">CCFEE 5522</strain>
    </source>
</reference>